<evidence type="ECO:0000313" key="1">
    <source>
        <dbReference type="EMBL" id="GAH44942.1"/>
    </source>
</evidence>
<protein>
    <recommendedName>
        <fullName evidence="2">Metallo-beta-lactamase domain-containing protein</fullName>
    </recommendedName>
</protein>
<organism evidence="1">
    <name type="scientific">marine sediment metagenome</name>
    <dbReference type="NCBI Taxonomy" id="412755"/>
    <lineage>
        <taxon>unclassified sequences</taxon>
        <taxon>metagenomes</taxon>
        <taxon>ecological metagenomes</taxon>
    </lineage>
</organism>
<comment type="caution">
    <text evidence="1">The sequence shown here is derived from an EMBL/GenBank/DDBJ whole genome shotgun (WGS) entry which is preliminary data.</text>
</comment>
<gene>
    <name evidence="1" type="ORF">S03H2_21486</name>
</gene>
<feature type="non-terminal residue" evidence="1">
    <location>
        <position position="1"/>
    </location>
</feature>
<dbReference type="EMBL" id="BARU01011444">
    <property type="protein sequence ID" value="GAH44942.1"/>
    <property type="molecule type" value="Genomic_DNA"/>
</dbReference>
<dbReference type="Gene3D" id="3.60.15.10">
    <property type="entry name" value="Ribonuclease Z/Hydroxyacylglutathione hydrolase-like"/>
    <property type="match status" value="1"/>
</dbReference>
<proteinExistence type="predicted"/>
<dbReference type="PANTHER" id="PTHR30619">
    <property type="entry name" value="DNA INTERNALIZATION/COMPETENCE PROTEIN COMEC/REC2"/>
    <property type="match status" value="1"/>
</dbReference>
<dbReference type="InterPro" id="IPR036866">
    <property type="entry name" value="RibonucZ/Hydroxyglut_hydro"/>
</dbReference>
<dbReference type="SUPFAM" id="SSF56281">
    <property type="entry name" value="Metallo-hydrolase/oxidoreductase"/>
    <property type="match status" value="1"/>
</dbReference>
<dbReference type="AlphaFoldDB" id="X1FJ09"/>
<accession>X1FJ09</accession>
<evidence type="ECO:0008006" key="2">
    <source>
        <dbReference type="Google" id="ProtNLM"/>
    </source>
</evidence>
<reference evidence="1" key="1">
    <citation type="journal article" date="2014" name="Front. Microbiol.">
        <title>High frequency of phylogenetically diverse reductive dehalogenase-homologous genes in deep subseafloor sedimentary metagenomes.</title>
        <authorList>
            <person name="Kawai M."/>
            <person name="Futagami T."/>
            <person name="Toyoda A."/>
            <person name="Takaki Y."/>
            <person name="Nishi S."/>
            <person name="Hori S."/>
            <person name="Arai W."/>
            <person name="Tsubouchi T."/>
            <person name="Morono Y."/>
            <person name="Uchiyama I."/>
            <person name="Ito T."/>
            <person name="Fujiyama A."/>
            <person name="Inagaki F."/>
            <person name="Takami H."/>
        </authorList>
    </citation>
    <scope>NUCLEOTIDE SEQUENCE</scope>
    <source>
        <strain evidence="1">Expedition CK06-06</strain>
    </source>
</reference>
<dbReference type="PANTHER" id="PTHR30619:SF1">
    <property type="entry name" value="RECOMBINATION PROTEIN 2"/>
    <property type="match status" value="1"/>
</dbReference>
<dbReference type="InterPro" id="IPR052159">
    <property type="entry name" value="Competence_DNA_uptake"/>
</dbReference>
<sequence length="153" mass="16185">PLHVAQAGEVIVIDDGVRFEILNPSNQSPATSDQSDNEGSVAMRLEYGNFSLLLTGDAGAETEIKMLAGGRPLSAVVYKAGHHGAGSSSSKLFLDTVKPQYVVISAGEGNNYGHPHEEVLERAADVGAAVLRTDELGTIEVITDGKGLWWQAR</sequence>
<name>X1FJ09_9ZZZZ</name>